<feature type="domain" description="Zn(2)-C6 fungal-type" evidence="3">
    <location>
        <begin position="16"/>
        <end position="49"/>
    </location>
</feature>
<feature type="region of interest" description="Disordered" evidence="2">
    <location>
        <begin position="93"/>
        <end position="131"/>
    </location>
</feature>
<dbReference type="AlphaFoldDB" id="A0A2J6R112"/>
<dbReference type="PROSITE" id="PS50048">
    <property type="entry name" value="ZN2_CY6_FUNGAL_2"/>
    <property type="match status" value="1"/>
</dbReference>
<dbReference type="PANTHER" id="PTHR47840">
    <property type="entry name" value="ZN(II)2CYS6 TRANSCRIPTION FACTOR (EUROFUNG)-RELATED"/>
    <property type="match status" value="1"/>
</dbReference>
<dbReference type="Pfam" id="PF00172">
    <property type="entry name" value="Zn_clus"/>
    <property type="match status" value="1"/>
</dbReference>
<gene>
    <name evidence="4" type="ORF">L207DRAFT_500655</name>
</gene>
<evidence type="ECO:0000313" key="5">
    <source>
        <dbReference type="Proteomes" id="UP000235786"/>
    </source>
</evidence>
<feature type="compositionally biased region" description="Polar residues" evidence="2">
    <location>
        <begin position="121"/>
        <end position="131"/>
    </location>
</feature>
<dbReference type="InterPro" id="IPR001138">
    <property type="entry name" value="Zn2Cys6_DnaBD"/>
</dbReference>
<keyword evidence="5" id="KW-1185">Reference proteome</keyword>
<dbReference type="PROSITE" id="PS00463">
    <property type="entry name" value="ZN2_CY6_FUNGAL_1"/>
    <property type="match status" value="1"/>
</dbReference>
<dbReference type="SMART" id="SM00066">
    <property type="entry name" value="GAL4"/>
    <property type="match status" value="1"/>
</dbReference>
<dbReference type="OrthoDB" id="6509908at2759"/>
<name>A0A2J6R112_HYAVF</name>
<organism evidence="4 5">
    <name type="scientific">Hyaloscypha variabilis (strain UAMH 11265 / GT02V1 / F)</name>
    <name type="common">Meliniomyces variabilis</name>
    <dbReference type="NCBI Taxonomy" id="1149755"/>
    <lineage>
        <taxon>Eukaryota</taxon>
        <taxon>Fungi</taxon>
        <taxon>Dikarya</taxon>
        <taxon>Ascomycota</taxon>
        <taxon>Pezizomycotina</taxon>
        <taxon>Leotiomycetes</taxon>
        <taxon>Helotiales</taxon>
        <taxon>Hyaloscyphaceae</taxon>
        <taxon>Hyaloscypha</taxon>
        <taxon>Hyaloscypha variabilis</taxon>
    </lineage>
</organism>
<dbReference type="CDD" id="cd00067">
    <property type="entry name" value="GAL4"/>
    <property type="match status" value="1"/>
</dbReference>
<sequence>MSREDSVKSVRKGAKSCVECRNRKVRCDWLPEGAESCQRCLANSRTCELQVRMLRRSSTVAKTSKASIAHLKNDVSRLWIALHTLETKLGCVPTEPTLQPPSQMGNTGGFHGTPSDDDVDSNASDLSPTSPQSHLLQLFNNGLLGSDEYGPEAPVRPAPSLHKAQESNALRGLLPSKEDLVGISAQASSWLYIYNSLFPMTNIFNSGEEMLSQYDKLQDPNANPFAIADLLLSVAITVQQKPNETVANAAGIKNVSSFIKDVCDTVERIIISHDALAGTLEGIRTSLLFLRIEIGRSGLRKVWILSRRIIALAEMIGLPRASIALASYKESLVDTSRNTQAEVSSSVVESWSQKAEVWESICAVDKIMSMMWSLPLATLNYPLPKRPIVDSQGRVNPQAFLYCLTGIATRVIELDHISFSGRPLMEIFNAVITTDQELRSLISSMPKGWRRIDWPELSVHGILQFWHRYLTVRTHLQLALKYDDGPEFAFNVITCLEACQEMARQYISMRPAFPEGFFANRVIDLQAFTGATFLLLSKFRTSRGSSTLQYTVDLNMVTGLVDQVVQMMEFVATQAGGDFARQAVDAIRSLDSLLQQPQTTESQKITLSLGLAGRIHVSRKSNAAKNIPQQIYPAPNQQPGGWENSYNDAPSAPQVMSLGSSDVNFMDSFMDSLSYSMEIPNDYPFFDDETFGNERWLTWTDGTA</sequence>
<dbReference type="CDD" id="cd12148">
    <property type="entry name" value="fungal_TF_MHR"/>
    <property type="match status" value="1"/>
</dbReference>
<dbReference type="PANTHER" id="PTHR47840:SF3">
    <property type="entry name" value="ZN(II)2CYS6 TRANSCRIPTION FACTOR (EUROFUNG)"/>
    <property type="match status" value="1"/>
</dbReference>
<dbReference type="Proteomes" id="UP000235786">
    <property type="component" value="Unassembled WGS sequence"/>
</dbReference>
<feature type="compositionally biased region" description="Polar residues" evidence="2">
    <location>
        <begin position="96"/>
        <end position="105"/>
    </location>
</feature>
<dbReference type="EMBL" id="KZ613960">
    <property type="protein sequence ID" value="PMD32206.1"/>
    <property type="molecule type" value="Genomic_DNA"/>
</dbReference>
<evidence type="ECO:0000256" key="2">
    <source>
        <dbReference type="SAM" id="MobiDB-lite"/>
    </source>
</evidence>
<reference evidence="4 5" key="1">
    <citation type="submission" date="2016-04" db="EMBL/GenBank/DDBJ databases">
        <title>A degradative enzymes factory behind the ericoid mycorrhizal symbiosis.</title>
        <authorList>
            <consortium name="DOE Joint Genome Institute"/>
            <person name="Martino E."/>
            <person name="Morin E."/>
            <person name="Grelet G."/>
            <person name="Kuo A."/>
            <person name="Kohler A."/>
            <person name="Daghino S."/>
            <person name="Barry K."/>
            <person name="Choi C."/>
            <person name="Cichocki N."/>
            <person name="Clum A."/>
            <person name="Copeland A."/>
            <person name="Hainaut M."/>
            <person name="Haridas S."/>
            <person name="Labutti K."/>
            <person name="Lindquist E."/>
            <person name="Lipzen A."/>
            <person name="Khouja H.-R."/>
            <person name="Murat C."/>
            <person name="Ohm R."/>
            <person name="Olson A."/>
            <person name="Spatafora J."/>
            <person name="Veneault-Fourrey C."/>
            <person name="Henrissat B."/>
            <person name="Grigoriev I."/>
            <person name="Martin F."/>
            <person name="Perotto S."/>
        </authorList>
    </citation>
    <scope>NUCLEOTIDE SEQUENCE [LARGE SCALE GENOMIC DNA]</scope>
    <source>
        <strain evidence="4 5">F</strain>
    </source>
</reference>
<evidence type="ECO:0000313" key="4">
    <source>
        <dbReference type="EMBL" id="PMD32206.1"/>
    </source>
</evidence>
<proteinExistence type="predicted"/>
<evidence type="ECO:0000259" key="3">
    <source>
        <dbReference type="PROSITE" id="PS50048"/>
    </source>
</evidence>
<dbReference type="Gene3D" id="4.10.240.10">
    <property type="entry name" value="Zn(2)-C6 fungal-type DNA-binding domain"/>
    <property type="match status" value="1"/>
</dbReference>
<dbReference type="InterPro" id="IPR036864">
    <property type="entry name" value="Zn2-C6_fun-type_DNA-bd_sf"/>
</dbReference>
<protein>
    <recommendedName>
        <fullName evidence="3">Zn(2)-C6 fungal-type domain-containing protein</fullName>
    </recommendedName>
</protein>
<dbReference type="STRING" id="1149755.A0A2J6R112"/>
<evidence type="ECO:0000256" key="1">
    <source>
        <dbReference type="ARBA" id="ARBA00023242"/>
    </source>
</evidence>
<keyword evidence="1" id="KW-0539">Nucleus</keyword>
<accession>A0A2J6R112</accession>
<dbReference type="SUPFAM" id="SSF57701">
    <property type="entry name" value="Zn2/Cys6 DNA-binding domain"/>
    <property type="match status" value="1"/>
</dbReference>
<dbReference type="GO" id="GO:0000981">
    <property type="term" value="F:DNA-binding transcription factor activity, RNA polymerase II-specific"/>
    <property type="evidence" value="ECO:0007669"/>
    <property type="project" value="InterPro"/>
</dbReference>
<dbReference type="GO" id="GO:0008270">
    <property type="term" value="F:zinc ion binding"/>
    <property type="evidence" value="ECO:0007669"/>
    <property type="project" value="InterPro"/>
</dbReference>